<feature type="transmembrane region" description="Helical" evidence="1">
    <location>
        <begin position="5"/>
        <end position="22"/>
    </location>
</feature>
<name>A0A2H0C0E3_9BACT</name>
<feature type="transmembrane region" description="Helical" evidence="1">
    <location>
        <begin position="209"/>
        <end position="226"/>
    </location>
</feature>
<evidence type="ECO:0000313" key="2">
    <source>
        <dbReference type="EMBL" id="PIP62708.1"/>
    </source>
</evidence>
<proteinExistence type="predicted"/>
<keyword evidence="1" id="KW-1133">Transmembrane helix</keyword>
<feature type="transmembrane region" description="Helical" evidence="1">
    <location>
        <begin position="51"/>
        <end position="76"/>
    </location>
</feature>
<sequence length="535" mass="62493">MTEIILFLISFLTRFVFLYFGYPSVTHDEADYFINSYLLAKTGSDIYNQKFFLTSGILNATSSIPVYLGSLVYLFFEKSVISGRLPYAIMNSLIPVLFYLILVKLTRSKVFSLIGFTVLNFSPWFSFLSSLSAIDAPTALVLFLMGFYVLLTDIKPFIKYSLFLGFSFLSFNSYMGIKTIFLFMVFIAFMSKRIYEKEKLFFKQILKDFLISAVIFLIFFLISLNTPSSKFFKSRLTDKIFLLNPSLIAKNVDSLRELSKGPKIVRYLLFNKLTVTSSMFLERYMQVFNPYLLFYKGDSHPIYGTYYYGLFYLFDFVFLILGLIFFTNLFKKNWLITIPFFLLLILTPVAIGITIDGATISLRGYPMILGYAFFISCGIYYIYFHLLRNRRITFPIIVLIYLLSFAHFFSTFTTTIRYTSADQWHINEKILADKINEIKTRLNKKIIVYVNGPRETLLLYLFYKNKNPEEIKKILSKNKLNYENIYFSAECPQKKINNIIQIIHSERCPINEKVFTSKPLFLPETSLSSKYLLLE</sequence>
<feature type="transmembrane region" description="Helical" evidence="1">
    <location>
        <begin position="365"/>
        <end position="383"/>
    </location>
</feature>
<keyword evidence="1" id="KW-0812">Transmembrane</keyword>
<keyword evidence="1" id="KW-0472">Membrane</keyword>
<dbReference type="Proteomes" id="UP000231021">
    <property type="component" value="Unassembled WGS sequence"/>
</dbReference>
<comment type="caution">
    <text evidence="2">The sequence shown here is derived from an EMBL/GenBank/DDBJ whole genome shotgun (WGS) entry which is preliminary data.</text>
</comment>
<feature type="transmembrane region" description="Helical" evidence="1">
    <location>
        <begin position="305"/>
        <end position="326"/>
    </location>
</feature>
<protein>
    <recommendedName>
        <fullName evidence="4">Glycosyltransferase RgtA/B/C/D-like domain-containing protein</fullName>
    </recommendedName>
</protein>
<feature type="transmembrane region" description="Helical" evidence="1">
    <location>
        <begin position="163"/>
        <end position="189"/>
    </location>
</feature>
<feature type="transmembrane region" description="Helical" evidence="1">
    <location>
        <begin position="392"/>
        <end position="410"/>
    </location>
</feature>
<feature type="transmembrane region" description="Helical" evidence="1">
    <location>
        <begin position="333"/>
        <end position="353"/>
    </location>
</feature>
<reference evidence="2 3" key="1">
    <citation type="submission" date="2017-09" db="EMBL/GenBank/DDBJ databases">
        <title>Depth-based differentiation of microbial function through sediment-hosted aquifers and enrichment of novel symbionts in the deep terrestrial subsurface.</title>
        <authorList>
            <person name="Probst A.J."/>
            <person name="Ladd B."/>
            <person name="Jarett J.K."/>
            <person name="Geller-Mcgrath D.E."/>
            <person name="Sieber C.M."/>
            <person name="Emerson J.B."/>
            <person name="Anantharaman K."/>
            <person name="Thomas B.C."/>
            <person name="Malmstrom R."/>
            <person name="Stieglmeier M."/>
            <person name="Klingl A."/>
            <person name="Woyke T."/>
            <person name="Ryan C.M."/>
            <person name="Banfield J.F."/>
        </authorList>
    </citation>
    <scope>NUCLEOTIDE SEQUENCE [LARGE SCALE GENOMIC DNA]</scope>
    <source>
        <strain evidence="2">CG22_combo_CG10-13_8_21_14_all_35_9</strain>
    </source>
</reference>
<evidence type="ECO:0000313" key="3">
    <source>
        <dbReference type="Proteomes" id="UP000231021"/>
    </source>
</evidence>
<evidence type="ECO:0008006" key="4">
    <source>
        <dbReference type="Google" id="ProtNLM"/>
    </source>
</evidence>
<feature type="transmembrane region" description="Helical" evidence="1">
    <location>
        <begin position="125"/>
        <end position="151"/>
    </location>
</feature>
<feature type="transmembrane region" description="Helical" evidence="1">
    <location>
        <begin position="88"/>
        <end position="105"/>
    </location>
</feature>
<organism evidence="2 3">
    <name type="scientific">Candidatus Roizmanbacteria bacterium CG22_combo_CG10-13_8_21_14_all_35_9</name>
    <dbReference type="NCBI Taxonomy" id="1974861"/>
    <lineage>
        <taxon>Bacteria</taxon>
        <taxon>Candidatus Roizmaniibacteriota</taxon>
    </lineage>
</organism>
<accession>A0A2H0C0E3</accession>
<gene>
    <name evidence="2" type="ORF">COW98_02590</name>
</gene>
<evidence type="ECO:0000256" key="1">
    <source>
        <dbReference type="SAM" id="Phobius"/>
    </source>
</evidence>
<dbReference type="AlphaFoldDB" id="A0A2H0C0E3"/>
<dbReference type="EMBL" id="PCTB01000051">
    <property type="protein sequence ID" value="PIP62708.1"/>
    <property type="molecule type" value="Genomic_DNA"/>
</dbReference>